<evidence type="ECO:0000313" key="3">
    <source>
        <dbReference type="Proteomes" id="UP000747399"/>
    </source>
</evidence>
<evidence type="ECO:0000313" key="2">
    <source>
        <dbReference type="EMBL" id="GIL56954.1"/>
    </source>
</evidence>
<keyword evidence="3" id="KW-1185">Reference proteome</keyword>
<accession>A0A8J4BAJ8</accession>
<feature type="region of interest" description="Disordered" evidence="1">
    <location>
        <begin position="1"/>
        <end position="28"/>
    </location>
</feature>
<reference evidence="2" key="1">
    <citation type="journal article" date="2021" name="Proc. Natl. Acad. Sci. U.S.A.">
        <title>Three genomes in the algal genus Volvox reveal the fate of a haploid sex-determining region after a transition to homothallism.</title>
        <authorList>
            <person name="Yamamoto K."/>
            <person name="Hamaji T."/>
            <person name="Kawai-Toyooka H."/>
            <person name="Matsuzaki R."/>
            <person name="Takahashi F."/>
            <person name="Nishimura Y."/>
            <person name="Kawachi M."/>
            <person name="Noguchi H."/>
            <person name="Minakuchi Y."/>
            <person name="Umen J.G."/>
            <person name="Toyoda A."/>
            <person name="Nozaki H."/>
        </authorList>
    </citation>
    <scope>NUCLEOTIDE SEQUENCE</scope>
    <source>
        <strain evidence="2">NIES-3780</strain>
    </source>
</reference>
<dbReference type="EMBL" id="BNCO01000026">
    <property type="protein sequence ID" value="GIL56954.1"/>
    <property type="molecule type" value="Genomic_DNA"/>
</dbReference>
<comment type="caution">
    <text evidence="2">The sequence shown here is derived from an EMBL/GenBank/DDBJ whole genome shotgun (WGS) entry which is preliminary data.</text>
</comment>
<dbReference type="AlphaFoldDB" id="A0A8J4BAJ8"/>
<name>A0A8J4BAJ8_9CHLO</name>
<feature type="non-terminal residue" evidence="2">
    <location>
        <position position="150"/>
    </location>
</feature>
<gene>
    <name evidence="2" type="ORF">Vafri_12233</name>
</gene>
<dbReference type="Proteomes" id="UP000747399">
    <property type="component" value="Unassembled WGS sequence"/>
</dbReference>
<sequence>RRDEGAWGGGTLGFGGGVGTGGTGGPGLREEEEQLLAGIKKLLMELNVEDDATQPPNLHTQQKLQRCFGAVLRRPVPGNGWRALQLAQRMQGQRAAVVCRPDFIEPTPGNIDVGDVGWRLTLGVLTRGADFHLQRLSITLRISIVCTYGG</sequence>
<protein>
    <submittedName>
        <fullName evidence="2">Uncharacterized protein</fullName>
    </submittedName>
</protein>
<feature type="compositionally biased region" description="Gly residues" evidence="1">
    <location>
        <begin position="1"/>
        <end position="27"/>
    </location>
</feature>
<proteinExistence type="predicted"/>
<evidence type="ECO:0000256" key="1">
    <source>
        <dbReference type="SAM" id="MobiDB-lite"/>
    </source>
</evidence>
<organism evidence="2 3">
    <name type="scientific">Volvox africanus</name>
    <dbReference type="NCBI Taxonomy" id="51714"/>
    <lineage>
        <taxon>Eukaryota</taxon>
        <taxon>Viridiplantae</taxon>
        <taxon>Chlorophyta</taxon>
        <taxon>core chlorophytes</taxon>
        <taxon>Chlorophyceae</taxon>
        <taxon>CS clade</taxon>
        <taxon>Chlamydomonadales</taxon>
        <taxon>Volvocaceae</taxon>
        <taxon>Volvox</taxon>
    </lineage>
</organism>